<dbReference type="EMBL" id="QPFP01000031">
    <property type="protein sequence ID" value="TEB28669.1"/>
    <property type="molecule type" value="Genomic_DNA"/>
</dbReference>
<sequence>MVSTTTSSIENSQGFAERKYSQMLYSHNSRSFDITVLRLFYSQAGEYSQARTQQRDGGNRVAVEMRRIFDHKRPYLFDDLSVYIDETVSLIPTHLHPRFKALVDAFEAYSAWLPRADDADPPRVLCLMYGVFWFGHHDLNVVVLFRRIRGEPFRTADPEDFEV</sequence>
<keyword evidence="2" id="KW-1185">Reference proteome</keyword>
<protein>
    <submittedName>
        <fullName evidence="1">Uncharacterized protein</fullName>
    </submittedName>
</protein>
<reference evidence="1 2" key="1">
    <citation type="journal article" date="2019" name="Nat. Ecol. Evol.">
        <title>Megaphylogeny resolves global patterns of mushroom evolution.</title>
        <authorList>
            <person name="Varga T."/>
            <person name="Krizsan K."/>
            <person name="Foldi C."/>
            <person name="Dima B."/>
            <person name="Sanchez-Garcia M."/>
            <person name="Sanchez-Ramirez S."/>
            <person name="Szollosi G.J."/>
            <person name="Szarkandi J.G."/>
            <person name="Papp V."/>
            <person name="Albert L."/>
            <person name="Andreopoulos W."/>
            <person name="Angelini C."/>
            <person name="Antonin V."/>
            <person name="Barry K.W."/>
            <person name="Bougher N.L."/>
            <person name="Buchanan P."/>
            <person name="Buyck B."/>
            <person name="Bense V."/>
            <person name="Catcheside P."/>
            <person name="Chovatia M."/>
            <person name="Cooper J."/>
            <person name="Damon W."/>
            <person name="Desjardin D."/>
            <person name="Finy P."/>
            <person name="Geml J."/>
            <person name="Haridas S."/>
            <person name="Hughes K."/>
            <person name="Justo A."/>
            <person name="Karasinski D."/>
            <person name="Kautmanova I."/>
            <person name="Kiss B."/>
            <person name="Kocsube S."/>
            <person name="Kotiranta H."/>
            <person name="LaButti K.M."/>
            <person name="Lechner B.E."/>
            <person name="Liimatainen K."/>
            <person name="Lipzen A."/>
            <person name="Lukacs Z."/>
            <person name="Mihaltcheva S."/>
            <person name="Morgado L.N."/>
            <person name="Niskanen T."/>
            <person name="Noordeloos M.E."/>
            <person name="Ohm R.A."/>
            <person name="Ortiz-Santana B."/>
            <person name="Ovrebo C."/>
            <person name="Racz N."/>
            <person name="Riley R."/>
            <person name="Savchenko A."/>
            <person name="Shiryaev A."/>
            <person name="Soop K."/>
            <person name="Spirin V."/>
            <person name="Szebenyi C."/>
            <person name="Tomsovsky M."/>
            <person name="Tulloss R.E."/>
            <person name="Uehling J."/>
            <person name="Grigoriev I.V."/>
            <person name="Vagvolgyi C."/>
            <person name="Papp T."/>
            <person name="Martin F.M."/>
            <person name="Miettinen O."/>
            <person name="Hibbett D.S."/>
            <person name="Nagy L.G."/>
        </authorList>
    </citation>
    <scope>NUCLEOTIDE SEQUENCE [LARGE SCALE GENOMIC DNA]</scope>
    <source>
        <strain evidence="1 2">FP101781</strain>
    </source>
</reference>
<accession>A0A4Y7T530</accession>
<proteinExistence type="predicted"/>
<evidence type="ECO:0000313" key="1">
    <source>
        <dbReference type="EMBL" id="TEB28669.1"/>
    </source>
</evidence>
<dbReference type="Proteomes" id="UP000298030">
    <property type="component" value="Unassembled WGS sequence"/>
</dbReference>
<evidence type="ECO:0000313" key="2">
    <source>
        <dbReference type="Proteomes" id="UP000298030"/>
    </source>
</evidence>
<name>A0A4Y7T530_COPMI</name>
<gene>
    <name evidence="1" type="ORF">FA13DRAFT_1793830</name>
</gene>
<dbReference type="AlphaFoldDB" id="A0A4Y7T530"/>
<comment type="caution">
    <text evidence="1">The sequence shown here is derived from an EMBL/GenBank/DDBJ whole genome shotgun (WGS) entry which is preliminary data.</text>
</comment>
<organism evidence="1 2">
    <name type="scientific">Coprinellus micaceus</name>
    <name type="common">Glistening ink-cap mushroom</name>
    <name type="synonym">Coprinus micaceus</name>
    <dbReference type="NCBI Taxonomy" id="71717"/>
    <lineage>
        <taxon>Eukaryota</taxon>
        <taxon>Fungi</taxon>
        <taxon>Dikarya</taxon>
        <taxon>Basidiomycota</taxon>
        <taxon>Agaricomycotina</taxon>
        <taxon>Agaricomycetes</taxon>
        <taxon>Agaricomycetidae</taxon>
        <taxon>Agaricales</taxon>
        <taxon>Agaricineae</taxon>
        <taxon>Psathyrellaceae</taxon>
        <taxon>Coprinellus</taxon>
    </lineage>
</organism>